<dbReference type="RefSeq" id="WP_187724910.1">
    <property type="nucleotide sequence ID" value="NZ_CP060783.1"/>
</dbReference>
<dbReference type="KEGG" id="daer:H9K75_04440"/>
<proteinExistence type="predicted"/>
<name>A0A7H0GM02_9BURK</name>
<protein>
    <recommendedName>
        <fullName evidence="3">Roadblock/LC7 domain-containing protein</fullName>
    </recommendedName>
</protein>
<evidence type="ECO:0008006" key="3">
    <source>
        <dbReference type="Google" id="ProtNLM"/>
    </source>
</evidence>
<evidence type="ECO:0000313" key="1">
    <source>
        <dbReference type="EMBL" id="QNP49318.1"/>
    </source>
</evidence>
<organism evidence="1 2">
    <name type="scientific">Diaphorobacter aerolatus</name>
    <dbReference type="NCBI Taxonomy" id="1288495"/>
    <lineage>
        <taxon>Bacteria</taxon>
        <taxon>Pseudomonadati</taxon>
        <taxon>Pseudomonadota</taxon>
        <taxon>Betaproteobacteria</taxon>
        <taxon>Burkholderiales</taxon>
        <taxon>Comamonadaceae</taxon>
        <taxon>Diaphorobacter</taxon>
    </lineage>
</organism>
<gene>
    <name evidence="1" type="ORF">H9K75_04440</name>
</gene>
<keyword evidence="2" id="KW-1185">Reference proteome</keyword>
<reference evidence="1 2" key="1">
    <citation type="submission" date="2020-08" db="EMBL/GenBank/DDBJ databases">
        <title>Genome sequence of Diaphorobacter aerolatus KACC 16536T.</title>
        <authorList>
            <person name="Hyun D.-W."/>
            <person name="Bae J.-W."/>
        </authorList>
    </citation>
    <scope>NUCLEOTIDE SEQUENCE [LARGE SCALE GENOMIC DNA]</scope>
    <source>
        <strain evidence="1 2">KACC 16536</strain>
    </source>
</reference>
<sequence length="103" mass="11013">MQTPIAISEVLDLYQCNCAGLYGAVVATQDGLVLGATTSFGGDTPAATAASLWLHLQEDLSMIQTVAVSEALLWVDHGVWYLGRLENRHLLLAYTKSPTGLAH</sequence>
<dbReference type="Proteomes" id="UP000516028">
    <property type="component" value="Chromosome"/>
</dbReference>
<dbReference type="AlphaFoldDB" id="A0A7H0GM02"/>
<evidence type="ECO:0000313" key="2">
    <source>
        <dbReference type="Proteomes" id="UP000516028"/>
    </source>
</evidence>
<dbReference type="EMBL" id="CP060783">
    <property type="protein sequence ID" value="QNP49318.1"/>
    <property type="molecule type" value="Genomic_DNA"/>
</dbReference>
<accession>A0A7H0GM02</accession>